<keyword evidence="4" id="KW-0281">Fimbrium</keyword>
<dbReference type="Proteomes" id="UP001148189">
    <property type="component" value="Unassembled WGS sequence"/>
</dbReference>
<proteinExistence type="inferred from homology"/>
<gene>
    <name evidence="6" type="ORF">M5G21_03480</name>
</gene>
<evidence type="ECO:0000256" key="1">
    <source>
        <dbReference type="ARBA" id="ARBA00004561"/>
    </source>
</evidence>
<dbReference type="Gene3D" id="2.60.40.1090">
    <property type="entry name" value="Fimbrial-type adhesion domain"/>
    <property type="match status" value="1"/>
</dbReference>
<accession>A0ABT5N6G0</accession>
<dbReference type="InterPro" id="IPR050263">
    <property type="entry name" value="Bact_Fimbrial_Adh_Pro"/>
</dbReference>
<name>A0ABT5N6G0_9PSED</name>
<dbReference type="PANTHER" id="PTHR33420:SF3">
    <property type="entry name" value="FIMBRIAL SUBUNIT ELFA"/>
    <property type="match status" value="1"/>
</dbReference>
<comment type="caution">
    <text evidence="6">The sequence shown here is derived from an EMBL/GenBank/DDBJ whole genome shotgun (WGS) entry which is preliminary data.</text>
</comment>
<dbReference type="SUPFAM" id="SSF49401">
    <property type="entry name" value="Bacterial adhesins"/>
    <property type="match status" value="1"/>
</dbReference>
<dbReference type="RefSeq" id="WP_273867857.1">
    <property type="nucleotide sequence ID" value="NZ_JAMDHD010000005.1"/>
</dbReference>
<evidence type="ECO:0000259" key="5">
    <source>
        <dbReference type="Pfam" id="PF00419"/>
    </source>
</evidence>
<comment type="subcellular location">
    <subcellularLocation>
        <location evidence="1">Fimbrium</location>
    </subcellularLocation>
</comment>
<dbReference type="InterPro" id="IPR008966">
    <property type="entry name" value="Adhesion_dom_sf"/>
</dbReference>
<reference evidence="6" key="1">
    <citation type="submission" date="2022-05" db="EMBL/GenBank/DDBJ databases">
        <title>Novel Pseudomonas spp. Isolated from a Rainbow Trout Aquaculture Facility.</title>
        <authorList>
            <person name="Testerman T."/>
            <person name="Graf J."/>
        </authorList>
    </citation>
    <scope>NUCLEOTIDE SEQUENCE</scope>
    <source>
        <strain evidence="6">ID1050</strain>
    </source>
</reference>
<comment type="similarity">
    <text evidence="2">Belongs to the fimbrial protein family.</text>
</comment>
<evidence type="ECO:0000256" key="2">
    <source>
        <dbReference type="ARBA" id="ARBA00006671"/>
    </source>
</evidence>
<evidence type="ECO:0000313" key="7">
    <source>
        <dbReference type="Proteomes" id="UP001148189"/>
    </source>
</evidence>
<dbReference type="PANTHER" id="PTHR33420">
    <property type="entry name" value="FIMBRIAL SUBUNIT ELFA-RELATED"/>
    <property type="match status" value="1"/>
</dbReference>
<dbReference type="InterPro" id="IPR000259">
    <property type="entry name" value="Adhesion_dom_fimbrial"/>
</dbReference>
<dbReference type="Pfam" id="PF00419">
    <property type="entry name" value="Fimbrial"/>
    <property type="match status" value="1"/>
</dbReference>
<keyword evidence="3" id="KW-0732">Signal</keyword>
<feature type="domain" description="Fimbrial-type adhesion" evidence="5">
    <location>
        <begin position="34"/>
        <end position="176"/>
    </location>
</feature>
<evidence type="ECO:0000256" key="3">
    <source>
        <dbReference type="ARBA" id="ARBA00022729"/>
    </source>
</evidence>
<dbReference type="InterPro" id="IPR036937">
    <property type="entry name" value="Adhesion_dom_fimbrial_sf"/>
</dbReference>
<protein>
    <submittedName>
        <fullName evidence="6">Type 1 fimbrial protein</fullName>
    </submittedName>
</protein>
<dbReference type="EMBL" id="JAMDHD010000005">
    <property type="protein sequence ID" value="MDD0984026.1"/>
    <property type="molecule type" value="Genomic_DNA"/>
</dbReference>
<organism evidence="6 7">
    <name type="scientific">Pseudomonas shahriarae</name>
    <dbReference type="NCBI Taxonomy" id="2745512"/>
    <lineage>
        <taxon>Bacteria</taxon>
        <taxon>Pseudomonadati</taxon>
        <taxon>Pseudomonadota</taxon>
        <taxon>Gammaproteobacteria</taxon>
        <taxon>Pseudomonadales</taxon>
        <taxon>Pseudomonadaceae</taxon>
        <taxon>Pseudomonas</taxon>
    </lineage>
</organism>
<keyword evidence="7" id="KW-1185">Reference proteome</keyword>
<evidence type="ECO:0000256" key="4">
    <source>
        <dbReference type="ARBA" id="ARBA00023263"/>
    </source>
</evidence>
<evidence type="ECO:0000313" key="6">
    <source>
        <dbReference type="EMBL" id="MDD0984026.1"/>
    </source>
</evidence>
<sequence>MRTLNRQLGLWLLLLSGFSSVTQAELARINLLITAKLVAASCEVSVGSDNQYVYMGTWAVRQSTSTLPTMPAARFVINLENCNGLKKGISVTFSGAANPTDPRLLALSGNGSAKNVAIALLDQNRTLLPLGQTILAAAAPVNGSRTAALVFFSQYRATGPVTPGKGDADATFRLTYE</sequence>